<gene>
    <name evidence="1" type="ORF">DAPK24_022580</name>
</gene>
<comment type="caution">
    <text evidence="1">The sequence shown here is derived from an EMBL/GenBank/DDBJ whole genome shotgun (WGS) entry which is preliminary data.</text>
</comment>
<keyword evidence="2" id="KW-1185">Reference proteome</keyword>
<sequence>MIVTRIHDQTFAKWITFRILTGKHAGNEVDLSRLLFRHKVNSKLPVKFTRKQFTIRVCFSMTIMKSQGETFCFSTRTGRAKRDVVNMVCPSVTERLVQEADNKENTNDSTFASITFDTSIFGSI</sequence>
<evidence type="ECO:0000313" key="2">
    <source>
        <dbReference type="Proteomes" id="UP001378960"/>
    </source>
</evidence>
<dbReference type="EMBL" id="BTGB01000002">
    <property type="protein sequence ID" value="GMM45683.1"/>
    <property type="molecule type" value="Genomic_DNA"/>
</dbReference>
<organism evidence="1 2">
    <name type="scientific">Pichia kluyveri</name>
    <name type="common">Yeast</name>
    <dbReference type="NCBI Taxonomy" id="36015"/>
    <lineage>
        <taxon>Eukaryota</taxon>
        <taxon>Fungi</taxon>
        <taxon>Dikarya</taxon>
        <taxon>Ascomycota</taxon>
        <taxon>Saccharomycotina</taxon>
        <taxon>Pichiomycetes</taxon>
        <taxon>Pichiales</taxon>
        <taxon>Pichiaceae</taxon>
        <taxon>Pichia</taxon>
    </lineage>
</organism>
<dbReference type="AlphaFoldDB" id="A0AAV5R3B6"/>
<accession>A0AAV5R3B6</accession>
<evidence type="ECO:0000313" key="1">
    <source>
        <dbReference type="EMBL" id="GMM45683.1"/>
    </source>
</evidence>
<protein>
    <submittedName>
        <fullName evidence="1">Uncharacterized protein</fullName>
    </submittedName>
</protein>
<reference evidence="1 2" key="1">
    <citation type="journal article" date="2023" name="Elife">
        <title>Identification of key yeast species and microbe-microbe interactions impacting larval growth of Drosophila in the wild.</title>
        <authorList>
            <person name="Mure A."/>
            <person name="Sugiura Y."/>
            <person name="Maeda R."/>
            <person name="Honda K."/>
            <person name="Sakurai N."/>
            <person name="Takahashi Y."/>
            <person name="Watada M."/>
            <person name="Katoh T."/>
            <person name="Gotoh A."/>
            <person name="Gotoh Y."/>
            <person name="Taniguchi I."/>
            <person name="Nakamura K."/>
            <person name="Hayashi T."/>
            <person name="Katayama T."/>
            <person name="Uemura T."/>
            <person name="Hattori Y."/>
        </authorList>
    </citation>
    <scope>NUCLEOTIDE SEQUENCE [LARGE SCALE GENOMIC DNA]</scope>
    <source>
        <strain evidence="1 2">PK-24</strain>
    </source>
</reference>
<name>A0AAV5R3B6_PICKL</name>
<proteinExistence type="predicted"/>
<dbReference type="Proteomes" id="UP001378960">
    <property type="component" value="Unassembled WGS sequence"/>
</dbReference>